<dbReference type="RefSeq" id="WP_168006850.1">
    <property type="nucleotide sequence ID" value="NZ_JAATHJ010000013.1"/>
</dbReference>
<name>A0A969PU08_9BACI</name>
<proteinExistence type="predicted"/>
<protein>
    <submittedName>
        <fullName evidence="2">Helix-turn-helix domain-containing protein</fullName>
    </submittedName>
</protein>
<feature type="domain" description="Helix-turn-helix" evidence="1">
    <location>
        <begin position="7"/>
        <end position="54"/>
    </location>
</feature>
<dbReference type="NCBIfam" id="TIGR01764">
    <property type="entry name" value="excise"/>
    <property type="match status" value="1"/>
</dbReference>
<dbReference type="GO" id="GO:0003677">
    <property type="term" value="F:DNA binding"/>
    <property type="evidence" value="ECO:0007669"/>
    <property type="project" value="InterPro"/>
</dbReference>
<keyword evidence="3" id="KW-1185">Reference proteome</keyword>
<evidence type="ECO:0000259" key="1">
    <source>
        <dbReference type="Pfam" id="PF12728"/>
    </source>
</evidence>
<dbReference type="Proteomes" id="UP000752012">
    <property type="component" value="Unassembled WGS sequence"/>
</dbReference>
<dbReference type="EMBL" id="JAATHJ010000013">
    <property type="protein sequence ID" value="NJP37893.1"/>
    <property type="molecule type" value="Genomic_DNA"/>
</dbReference>
<gene>
    <name evidence="2" type="ORF">HCN83_09875</name>
</gene>
<dbReference type="AlphaFoldDB" id="A0A969PU08"/>
<evidence type="ECO:0000313" key="2">
    <source>
        <dbReference type="EMBL" id="NJP37893.1"/>
    </source>
</evidence>
<comment type="caution">
    <text evidence="2">The sequence shown here is derived from an EMBL/GenBank/DDBJ whole genome shotgun (WGS) entry which is preliminary data.</text>
</comment>
<dbReference type="SUPFAM" id="SSF46955">
    <property type="entry name" value="Putative DNA-binding domain"/>
    <property type="match status" value="1"/>
</dbReference>
<evidence type="ECO:0000313" key="3">
    <source>
        <dbReference type="Proteomes" id="UP000752012"/>
    </source>
</evidence>
<dbReference type="Pfam" id="PF12728">
    <property type="entry name" value="HTH_17"/>
    <property type="match status" value="1"/>
</dbReference>
<dbReference type="InterPro" id="IPR010093">
    <property type="entry name" value="SinI_DNA-bd"/>
</dbReference>
<dbReference type="InterPro" id="IPR009061">
    <property type="entry name" value="DNA-bd_dom_put_sf"/>
</dbReference>
<dbReference type="InterPro" id="IPR041657">
    <property type="entry name" value="HTH_17"/>
</dbReference>
<organism evidence="2 3">
    <name type="scientific">Alkalicoccus luteus</name>
    <dbReference type="NCBI Taxonomy" id="1237094"/>
    <lineage>
        <taxon>Bacteria</taxon>
        <taxon>Bacillati</taxon>
        <taxon>Bacillota</taxon>
        <taxon>Bacilli</taxon>
        <taxon>Bacillales</taxon>
        <taxon>Bacillaceae</taxon>
        <taxon>Alkalicoccus</taxon>
    </lineage>
</organism>
<accession>A0A969PU08</accession>
<sequence>MERKTWDVAETAAYLGVCKETLYTMCREGQIPHMRFRRRIFFHEERIIEWMNNQPTMLMGDSLEKVEQLP</sequence>
<reference evidence="2 3" key="1">
    <citation type="submission" date="2020-03" db="EMBL/GenBank/DDBJ databases">
        <title>Assessment of the enzymatic potential of alkaline-tolerant lipase obtained from Bacillus luteus H11 (technogenic soil) for the bioremediation of saline soils contaminated with petroleum substances.</title>
        <authorList>
            <person name="Kalwasinska A."/>
        </authorList>
    </citation>
    <scope>NUCLEOTIDE SEQUENCE [LARGE SCALE GENOMIC DNA]</scope>
    <source>
        <strain evidence="2 3">H11</strain>
    </source>
</reference>